<sequence length="147" mass="15642">METTDPIVFARAAAAALWSYDTRARTQQDHLQDLRAWLTGEDGVADEASVAAQVPGPVLWERMRDNGQYATAEVFEAHFPAAFTDALAADPGAITDAYVYAVTATGEQTIRWNGGGQGAEPRAVTLAVQCRPEQPCALVGVLPTVAP</sequence>
<proteinExistence type="predicted"/>
<comment type="caution">
    <text evidence="1">The sequence shown here is derived from an EMBL/GenBank/DDBJ whole genome shotgun (WGS) entry which is preliminary data.</text>
</comment>
<protein>
    <submittedName>
        <fullName evidence="1">Uncharacterized protein</fullName>
    </submittedName>
</protein>
<dbReference type="Proteomes" id="UP000567795">
    <property type="component" value="Unassembled WGS sequence"/>
</dbReference>
<dbReference type="RefSeq" id="WP_246449528.1">
    <property type="nucleotide sequence ID" value="NZ_JACBZD010000001.1"/>
</dbReference>
<accession>A0A852ZRF6</accession>
<reference evidence="1 2" key="1">
    <citation type="submission" date="2020-07" db="EMBL/GenBank/DDBJ databases">
        <title>Sequencing the genomes of 1000 actinobacteria strains.</title>
        <authorList>
            <person name="Klenk H.-P."/>
        </authorList>
    </citation>
    <scope>NUCLEOTIDE SEQUENCE [LARGE SCALE GENOMIC DNA]</scope>
    <source>
        <strain evidence="1 2">DSM 42178</strain>
    </source>
</reference>
<evidence type="ECO:0000313" key="1">
    <source>
        <dbReference type="EMBL" id="NYI03444.1"/>
    </source>
</evidence>
<organism evidence="1 2">
    <name type="scientific">Allostreptomyces psammosilenae</name>
    <dbReference type="NCBI Taxonomy" id="1892865"/>
    <lineage>
        <taxon>Bacteria</taxon>
        <taxon>Bacillati</taxon>
        <taxon>Actinomycetota</taxon>
        <taxon>Actinomycetes</taxon>
        <taxon>Kitasatosporales</taxon>
        <taxon>Streptomycetaceae</taxon>
        <taxon>Allostreptomyces</taxon>
    </lineage>
</organism>
<evidence type="ECO:0000313" key="2">
    <source>
        <dbReference type="Proteomes" id="UP000567795"/>
    </source>
</evidence>
<gene>
    <name evidence="1" type="ORF">FHU37_000387</name>
</gene>
<keyword evidence="2" id="KW-1185">Reference proteome</keyword>
<dbReference type="AlphaFoldDB" id="A0A852ZRF6"/>
<dbReference type="EMBL" id="JACBZD010000001">
    <property type="protein sequence ID" value="NYI03444.1"/>
    <property type="molecule type" value="Genomic_DNA"/>
</dbReference>
<name>A0A852ZRF6_9ACTN</name>